<comment type="similarity">
    <text evidence="2">Belongs to the autoinducer-2 exporter (AI-2E) (TC 2.A.86) family.</text>
</comment>
<dbReference type="AlphaFoldDB" id="A0A150X9C2"/>
<evidence type="ECO:0000256" key="8">
    <source>
        <dbReference type="SAM" id="Phobius"/>
    </source>
</evidence>
<evidence type="ECO:0000256" key="5">
    <source>
        <dbReference type="ARBA" id="ARBA00022692"/>
    </source>
</evidence>
<gene>
    <name evidence="9" type="ORF">AWW68_11110</name>
</gene>
<keyword evidence="6 8" id="KW-1133">Transmembrane helix</keyword>
<evidence type="ECO:0000256" key="2">
    <source>
        <dbReference type="ARBA" id="ARBA00009773"/>
    </source>
</evidence>
<accession>A0A150X9C2</accession>
<feature type="transmembrane region" description="Helical" evidence="8">
    <location>
        <begin position="63"/>
        <end position="85"/>
    </location>
</feature>
<evidence type="ECO:0000256" key="4">
    <source>
        <dbReference type="ARBA" id="ARBA00022475"/>
    </source>
</evidence>
<proteinExistence type="inferred from homology"/>
<dbReference type="GO" id="GO:0055085">
    <property type="term" value="P:transmembrane transport"/>
    <property type="evidence" value="ECO:0007669"/>
    <property type="project" value="TreeGrafter"/>
</dbReference>
<dbReference type="Pfam" id="PF01594">
    <property type="entry name" value="AI-2E_transport"/>
    <property type="match status" value="1"/>
</dbReference>
<name>A0A150X9C2_9BACT</name>
<keyword evidence="4" id="KW-1003">Cell membrane</keyword>
<dbReference type="GO" id="GO:0005886">
    <property type="term" value="C:plasma membrane"/>
    <property type="evidence" value="ECO:0007669"/>
    <property type="project" value="UniProtKB-SubCell"/>
</dbReference>
<comment type="subcellular location">
    <subcellularLocation>
        <location evidence="1">Cell membrane</location>
        <topology evidence="1">Multi-pass membrane protein</topology>
    </subcellularLocation>
</comment>
<comment type="caution">
    <text evidence="9">The sequence shown here is derived from an EMBL/GenBank/DDBJ whole genome shotgun (WGS) entry which is preliminary data.</text>
</comment>
<feature type="transmembrane region" description="Helical" evidence="8">
    <location>
        <begin position="281"/>
        <end position="297"/>
    </location>
</feature>
<feature type="transmembrane region" description="Helical" evidence="8">
    <location>
        <begin position="33"/>
        <end position="51"/>
    </location>
</feature>
<reference evidence="9 10" key="1">
    <citation type="submission" date="2016-01" db="EMBL/GenBank/DDBJ databases">
        <title>Genome sequencing of Roseivirga spongicola UST030701-084.</title>
        <authorList>
            <person name="Selvaratnam C."/>
            <person name="Thevarajoo S."/>
            <person name="Goh K.M."/>
            <person name="Ee R."/>
            <person name="Chan K.-G."/>
            <person name="Chong C.S."/>
        </authorList>
    </citation>
    <scope>NUCLEOTIDE SEQUENCE [LARGE SCALE GENOMIC DNA]</scope>
    <source>
        <strain evidence="9 10">UST030701-084</strain>
    </source>
</reference>
<keyword evidence="3" id="KW-0813">Transport</keyword>
<feature type="transmembrane region" description="Helical" evidence="8">
    <location>
        <begin position="217"/>
        <end position="239"/>
    </location>
</feature>
<evidence type="ECO:0000313" key="9">
    <source>
        <dbReference type="EMBL" id="KYG75337.1"/>
    </source>
</evidence>
<evidence type="ECO:0000256" key="1">
    <source>
        <dbReference type="ARBA" id="ARBA00004651"/>
    </source>
</evidence>
<protein>
    <recommendedName>
        <fullName evidence="11">Permease</fullName>
    </recommendedName>
</protein>
<dbReference type="Proteomes" id="UP000075606">
    <property type="component" value="Unassembled WGS sequence"/>
</dbReference>
<dbReference type="OrthoDB" id="9793390at2"/>
<dbReference type="EMBL" id="LRPC01000023">
    <property type="protein sequence ID" value="KYG75337.1"/>
    <property type="molecule type" value="Genomic_DNA"/>
</dbReference>
<evidence type="ECO:0000313" key="10">
    <source>
        <dbReference type="Proteomes" id="UP000075606"/>
    </source>
</evidence>
<evidence type="ECO:0008006" key="11">
    <source>
        <dbReference type="Google" id="ProtNLM"/>
    </source>
</evidence>
<dbReference type="PANTHER" id="PTHR21716:SF53">
    <property type="entry name" value="PERMEASE PERM-RELATED"/>
    <property type="match status" value="1"/>
</dbReference>
<evidence type="ECO:0000256" key="7">
    <source>
        <dbReference type="ARBA" id="ARBA00023136"/>
    </source>
</evidence>
<feature type="transmembrane region" description="Helical" evidence="8">
    <location>
        <begin position="245"/>
        <end position="274"/>
    </location>
</feature>
<keyword evidence="7 8" id="KW-0472">Membrane</keyword>
<feature type="transmembrane region" description="Helical" evidence="8">
    <location>
        <begin position="9"/>
        <end position="27"/>
    </location>
</feature>
<dbReference type="InterPro" id="IPR002549">
    <property type="entry name" value="AI-2E-like"/>
</dbReference>
<sequence>MSFSKGQKSLFVAFALIVGVYFLIEGLVSAKSFLAPLTMAMLLTMMFSPLANKLEKLGLNRGLSSLTSISIAALFFVGMFFLLSLQVSSIASDWPEIEEQMKPKVGNAQDWLAEKTGMSTFNETNLFDIFSDEGAESSKKEDKKEEMLKNSSVIKSAGQALLSFFDFLSLAFLTLIYLFFLLFYRRMLKKSLLKFVAEGEQEKAQNMIEESVKLSQGYLVGKFLLILFLAILYSAGLAISGVKHAILISVIAAVLTFLPYIGNIIGFALALALAAFSGGDLGTFIGVFITFGVAQVVENYILQPYVVGDKVSLNPVAIIIVVVLGGSIWGIMGMVTFIPLFGIVKIACDHIPILKPVGFLLGNDGMKN</sequence>
<feature type="transmembrane region" description="Helical" evidence="8">
    <location>
        <begin position="160"/>
        <end position="184"/>
    </location>
</feature>
<keyword evidence="5 8" id="KW-0812">Transmembrane</keyword>
<dbReference type="PANTHER" id="PTHR21716">
    <property type="entry name" value="TRANSMEMBRANE PROTEIN"/>
    <property type="match status" value="1"/>
</dbReference>
<keyword evidence="10" id="KW-1185">Reference proteome</keyword>
<dbReference type="RefSeq" id="WP_068221365.1">
    <property type="nucleotide sequence ID" value="NZ_LRPC01000023.1"/>
</dbReference>
<feature type="transmembrane region" description="Helical" evidence="8">
    <location>
        <begin position="317"/>
        <end position="344"/>
    </location>
</feature>
<evidence type="ECO:0000256" key="3">
    <source>
        <dbReference type="ARBA" id="ARBA00022448"/>
    </source>
</evidence>
<organism evidence="9 10">
    <name type="scientific">Roseivirga spongicola</name>
    <dbReference type="NCBI Taxonomy" id="333140"/>
    <lineage>
        <taxon>Bacteria</taxon>
        <taxon>Pseudomonadati</taxon>
        <taxon>Bacteroidota</taxon>
        <taxon>Cytophagia</taxon>
        <taxon>Cytophagales</taxon>
        <taxon>Roseivirgaceae</taxon>
        <taxon>Roseivirga</taxon>
    </lineage>
</organism>
<evidence type="ECO:0000256" key="6">
    <source>
        <dbReference type="ARBA" id="ARBA00022989"/>
    </source>
</evidence>